<dbReference type="Gene3D" id="4.10.400.10">
    <property type="entry name" value="Low-density Lipoprotein Receptor"/>
    <property type="match status" value="3"/>
</dbReference>
<evidence type="ECO:0000313" key="14">
    <source>
        <dbReference type="EMBL" id="CAD7397773.1"/>
    </source>
</evidence>
<feature type="region of interest" description="Disordered" evidence="12">
    <location>
        <begin position="2030"/>
        <end position="2061"/>
    </location>
</feature>
<proteinExistence type="predicted"/>
<feature type="repeat" description="LDL-receptor class B" evidence="11">
    <location>
        <begin position="640"/>
        <end position="684"/>
    </location>
</feature>
<feature type="disulfide bond" evidence="10">
    <location>
        <begin position="1623"/>
        <end position="1635"/>
    </location>
</feature>
<dbReference type="PROSITE" id="PS01209">
    <property type="entry name" value="LDLRA_1"/>
    <property type="match status" value="1"/>
</dbReference>
<feature type="compositionally biased region" description="Pro residues" evidence="12">
    <location>
        <begin position="1973"/>
        <end position="1983"/>
    </location>
</feature>
<feature type="region of interest" description="Disordered" evidence="12">
    <location>
        <begin position="994"/>
        <end position="1026"/>
    </location>
</feature>
<dbReference type="PANTHER" id="PTHR46513:SF41">
    <property type="entry name" value="LOW-DENSITY LIPOPROTEIN RECEPTOR-RELATED PROTEIN"/>
    <property type="match status" value="1"/>
</dbReference>
<keyword evidence="8" id="KW-0675">Receptor</keyword>
<feature type="region of interest" description="Disordered" evidence="12">
    <location>
        <begin position="1751"/>
        <end position="1776"/>
    </location>
</feature>
<dbReference type="GO" id="GO:0006897">
    <property type="term" value="P:endocytosis"/>
    <property type="evidence" value="ECO:0007669"/>
    <property type="project" value="UniProtKB-KW"/>
</dbReference>
<evidence type="ECO:0000256" key="12">
    <source>
        <dbReference type="SAM" id="MobiDB-lite"/>
    </source>
</evidence>
<feature type="compositionally biased region" description="Polar residues" evidence="12">
    <location>
        <begin position="1808"/>
        <end position="1829"/>
    </location>
</feature>
<name>A0A7R9GWW4_TIMCR</name>
<reference evidence="14" key="1">
    <citation type="submission" date="2020-11" db="EMBL/GenBank/DDBJ databases">
        <authorList>
            <person name="Tran Van P."/>
        </authorList>
    </citation>
    <scope>NUCLEOTIDE SEQUENCE</scope>
</reference>
<sequence>MESICDWSGSQSVRPASNLIFKKLWGKRRGFTYLTNNSSPGVTPTSHSSPGVTRTSHSSPGVTPTSHSSPGVTPTSHSSPGVTPKRRYIFPLVRNSSPPPSNNCISTEPRVPGSIPSIADKNIIRERPPDRDSNLDLLVIGRLVYCESSALDHAATEVDPHHAKGDIWDGLDGGSYKAKSTLSAYPNLLFATVKDIRLANISKPTKTVTIVKDLILVWYIIAFFSSPIGGFRLMQNLEEGAAVDFYYEGNLVCWTEHGLEMIQCVSYNGTYVGPKMGVVTTDLISPDGLAIDWFTQKLYWTDGETNRIEVASITGEHRKVLIWSDIDQPRAIALVPMKKFMFWTDWGEVPKIERVGMNGDPKTRKIIVSKDIFWPNGLTVDYATETVYWLDGRLKFIASIDYEGRNRCVLAQQGVVYPFALAMFNNKIYWTDWGTWSAVLPKELFHSEYVPMRIRVWDPARQPPGETPCQKDNGGCSHLCLLAPYSPWYTCACPTGVKLVDNLTCADGPQELLLLAQRTDICRISLDSPDYTNFVIPLQGVKHAIAIDFDPVEEYLYWTDDEARALRRAHLDGSNQEDLIVTEVEHPDGIAVDWVARNIYWTDTGTDRIEVARLTGASRKVLINDDLLEPRAIALAPEKGWMFWSDWNERHPKIERASLDGSDRFLLVDTNLGWPNGIALDLNRNKIYWCDAKTDKIEVSNMDGSDRREMINDNVPHIFGISLLGDHLYWTDWQRRSIERVDLTGESREEIVDQLPNVMGLKAVRLGKVEGSSNPCSRDNGGCSHLCLNRPGNNYVCACQIGYELTADERTCVVPEAFLLFARRENIGRISIENGNNDVIIPVTGVKDASALDFDITDNRIYWTDVKLKTITRAFMNGSDVERIVEFGLESPEGMAVDWVAHNIYWTDTGSKRIEVARLDGSSRKVLLWNGVDDPRSLALDPREGNICYNIGGIEDLLEDHGQDGWTKHRRTLKLKEQTGDACLKEKLREIDRNGGGCARQPAEVETSIDDEYRGGQPSRHKSSSLDVSTSVGCLAQPPPVLSIPPSFPLYHVQSTPLPSISCAWSFHLVRGLHFTLYMYWSDWGDMGRIERAAMDGSRRTVLIGKLGRANGLTIDYVQRRLYWTEITSPAIESADLDGGRRVQVVTQGIEKPYGLTQYQDYIYWTDWKTGNIECANKTTGCNRTRIHAQLEYVTDILVFHNSRQSGWNQCAVGNGGCSHLCLALPSPGGSGANSHGATPNRQSYTHRCGCPTHYILAGDNVTCLAPRSFLLLSQKNSLSRLVPDTADCPDIVLPVQGLKNVRAVEFDPVSQFLYWVDGRAQSIKRVYDNGTHAGPLVPGGNHHPYDLAVDPYGRFLYWTCAIADTINVTRLDNGSSVGVVFAKAEGEKPRNIALHPEKGLMFWTDVGSNPRILRALMDGQKRIVIASDLDMFAALAVDRVDDLLFWAHLKTLETSDLFGKGRRVLARTQLVTETSLVVHGDHLYWLDRDQQHIERVNKRSGGGRQIVLARIAQLTHLVAVNFPSKQMLANHGCSPENHAGGCSHLCHATPSNSTTVPAVCSCPVGMILHENRRTCSSPPACGADHFSCASPATSTECIPASWRCDGQTDCPDSSDERGCPDCRPDQFKCHSGQCIDMSWVCDGTSQCPDDFDESHCCKAPGEFMCVSTDQCIPESELCDGWENCADGSDEKHTACTIGVSKANNHRVESPDHSNKSTYVAVVLTTGVVVITVLAALYYCHRYISGSSGDPLSDELGDSAGDPLSPKPARGIPKPVCPVGVLQKNGHRVGGKSAKPNMDGVRMSMLNGSTTSNSYDRSHITGASSSTTEGVPKGAPLLVSSSSLLCYPRETLNPPPSPATTADSNRRMCRDDYCCSSSGASRFRPYRHYRTINQPPPPTPCSTDVCDESDSNYPFSPQGRHRYYPPPGSEYDSDPFPPPPTPRSHYHSDGGVLPSSCPPSPSSAGRSSTYFNPLPPPPSPVPSPDHIIMAQWGNEFEILSDLDKLSVFTTGQLTKDTLIRRGNKIVTSTSFGRGTVNKRPGKAPKIGNHFHPSSQSSSASSYSSDFEDLALENEMAFGFTEPPPFSLGRSRLLSYEDNYEDNKIARREAALQTQLRMACGKGYSNELIEHYLMQHQVSSDKEEQFSDCHSSRSASSISNSTSPVKFSPHQSPPPCVPKPAKDLPWERCQVEKQSLDLVYATPSPEPDLEFTNVLLPSPSKKQSSTLRPSQRGGGSDDQNFIDVAQTVDLMTQAPWMSLLFVTDYTEFPSSMLGVVEWVCKVDLAGGLIYSSKPDVNGAKKKKHLAALRRFQNKLIRPRHLLKPVRHRFYRHALRRFFVEASPIFAQPVHA</sequence>
<dbReference type="InterPro" id="IPR000033">
    <property type="entry name" value="LDLR_classB_rpt"/>
</dbReference>
<feature type="repeat" description="LDL-receptor class B" evidence="11">
    <location>
        <begin position="1120"/>
        <end position="1162"/>
    </location>
</feature>
<dbReference type="SUPFAM" id="SSF101898">
    <property type="entry name" value="NHL repeat"/>
    <property type="match status" value="1"/>
</dbReference>
<feature type="compositionally biased region" description="Low complexity" evidence="12">
    <location>
        <begin position="2151"/>
        <end position="2164"/>
    </location>
</feature>
<feature type="region of interest" description="Disordered" evidence="12">
    <location>
        <begin position="1886"/>
        <end position="1986"/>
    </location>
</feature>
<gene>
    <name evidence="14" type="ORF">TCEB3V08_LOCUS4207</name>
</gene>
<feature type="repeat" description="LDL-receptor class B" evidence="11">
    <location>
        <begin position="1077"/>
        <end position="1119"/>
    </location>
</feature>
<keyword evidence="2" id="KW-0245">EGF-like domain</keyword>
<feature type="repeat" description="LDL-receptor class B" evidence="11">
    <location>
        <begin position="902"/>
        <end position="944"/>
    </location>
</feature>
<dbReference type="SUPFAM" id="SSF63825">
    <property type="entry name" value="YWTD domain"/>
    <property type="match status" value="3"/>
</dbReference>
<accession>A0A7R9GWW4</accession>
<dbReference type="Pfam" id="PF00057">
    <property type="entry name" value="Ldl_recept_a"/>
    <property type="match status" value="3"/>
</dbReference>
<feature type="region of interest" description="Disordered" evidence="12">
    <location>
        <begin position="1808"/>
        <end position="1833"/>
    </location>
</feature>
<evidence type="ECO:0000256" key="11">
    <source>
        <dbReference type="PROSITE-ProRule" id="PRU00461"/>
    </source>
</evidence>
<feature type="region of interest" description="Disordered" evidence="12">
    <location>
        <begin position="2142"/>
        <end position="2180"/>
    </location>
</feature>
<dbReference type="FunFam" id="2.120.10.30:FF:000241">
    <property type="entry name" value="Low-density lipoprotein receptor-related protein 6"/>
    <property type="match status" value="4"/>
</dbReference>
<evidence type="ECO:0000256" key="3">
    <source>
        <dbReference type="ARBA" id="ARBA00022583"/>
    </source>
</evidence>
<dbReference type="InterPro" id="IPR050778">
    <property type="entry name" value="Cueball_EGF_LRP_Nidogen"/>
</dbReference>
<evidence type="ECO:0000256" key="10">
    <source>
        <dbReference type="PROSITE-ProRule" id="PRU00124"/>
    </source>
</evidence>
<dbReference type="InterPro" id="IPR011042">
    <property type="entry name" value="6-blade_b-propeller_TolB-like"/>
</dbReference>
<feature type="compositionally biased region" description="Polar residues" evidence="12">
    <location>
        <begin position="2219"/>
        <end position="2228"/>
    </location>
</feature>
<evidence type="ECO:0000256" key="9">
    <source>
        <dbReference type="ARBA" id="ARBA00023180"/>
    </source>
</evidence>
<dbReference type="SMART" id="SM00181">
    <property type="entry name" value="EGF"/>
    <property type="match status" value="4"/>
</dbReference>
<feature type="repeat" description="LDL-receptor class B" evidence="11">
    <location>
        <begin position="859"/>
        <end position="901"/>
    </location>
</feature>
<dbReference type="SMART" id="SM00192">
    <property type="entry name" value="LDLa"/>
    <property type="match status" value="3"/>
</dbReference>
<keyword evidence="6" id="KW-0472">Membrane</keyword>
<keyword evidence="5" id="KW-0677">Repeat</keyword>
<evidence type="ECO:0000256" key="1">
    <source>
        <dbReference type="ARBA" id="ARBA00004167"/>
    </source>
</evidence>
<keyword evidence="9" id="KW-0325">Glycoprotein</keyword>
<feature type="repeat" description="LDL-receptor class B" evidence="11">
    <location>
        <begin position="296"/>
        <end position="338"/>
    </location>
</feature>
<dbReference type="InterPro" id="IPR023415">
    <property type="entry name" value="LDLR_class-A_CS"/>
</dbReference>
<evidence type="ECO:0000256" key="7">
    <source>
        <dbReference type="ARBA" id="ARBA00023157"/>
    </source>
</evidence>
<organism evidence="14">
    <name type="scientific">Timema cristinae</name>
    <name type="common">Walking stick</name>
    <dbReference type="NCBI Taxonomy" id="61476"/>
    <lineage>
        <taxon>Eukaryota</taxon>
        <taxon>Metazoa</taxon>
        <taxon>Ecdysozoa</taxon>
        <taxon>Arthropoda</taxon>
        <taxon>Hexapoda</taxon>
        <taxon>Insecta</taxon>
        <taxon>Pterygota</taxon>
        <taxon>Neoptera</taxon>
        <taxon>Polyneoptera</taxon>
        <taxon>Phasmatodea</taxon>
        <taxon>Timematodea</taxon>
        <taxon>Timematoidea</taxon>
        <taxon>Timematidae</taxon>
        <taxon>Timema</taxon>
    </lineage>
</organism>
<keyword evidence="4" id="KW-0732">Signal</keyword>
<dbReference type="InterPro" id="IPR000742">
    <property type="entry name" value="EGF"/>
</dbReference>
<feature type="repeat" description="LDL-receptor class B" evidence="11">
    <location>
        <begin position="554"/>
        <end position="596"/>
    </location>
</feature>
<dbReference type="SUPFAM" id="SSF57424">
    <property type="entry name" value="LDL receptor-like module"/>
    <property type="match status" value="3"/>
</dbReference>
<feature type="disulfide bond" evidence="10">
    <location>
        <begin position="1605"/>
        <end position="1620"/>
    </location>
</feature>
<feature type="disulfide bond" evidence="10">
    <location>
        <begin position="1630"/>
        <end position="1648"/>
    </location>
</feature>
<dbReference type="CDD" id="cd00112">
    <property type="entry name" value="LDLa"/>
    <property type="match status" value="3"/>
</dbReference>
<protein>
    <recommendedName>
        <fullName evidence="13">EGF-like domain-containing protein</fullName>
    </recommendedName>
</protein>
<dbReference type="PROSITE" id="PS51120">
    <property type="entry name" value="LDLRB"/>
    <property type="match status" value="13"/>
</dbReference>
<feature type="repeat" description="LDL-receptor class B" evidence="11">
    <location>
        <begin position="339"/>
        <end position="384"/>
    </location>
</feature>
<feature type="domain" description="EGF-like" evidence="13">
    <location>
        <begin position="797"/>
        <end position="812"/>
    </location>
</feature>
<feature type="repeat" description="LDL-receptor class B" evidence="11">
    <location>
        <begin position="1400"/>
        <end position="1442"/>
    </location>
</feature>
<comment type="subcellular location">
    <subcellularLocation>
        <location evidence="1">Membrane</location>
        <topology evidence="1">Single-pass membrane protein</topology>
    </subcellularLocation>
</comment>
<evidence type="ECO:0000256" key="8">
    <source>
        <dbReference type="ARBA" id="ARBA00023170"/>
    </source>
</evidence>
<evidence type="ECO:0000259" key="13">
    <source>
        <dbReference type="PROSITE" id="PS01186"/>
    </source>
</evidence>
<feature type="repeat" description="LDL-receptor class B" evidence="11">
    <location>
        <begin position="685"/>
        <end position="727"/>
    </location>
</feature>
<feature type="disulfide bond" evidence="10">
    <location>
        <begin position="1642"/>
        <end position="1657"/>
    </location>
</feature>
<dbReference type="InterPro" id="IPR036055">
    <property type="entry name" value="LDL_receptor-like_sf"/>
</dbReference>
<dbReference type="PRINTS" id="PR00261">
    <property type="entry name" value="LDLRECEPTOR"/>
</dbReference>
<feature type="repeat" description="LDL-receptor class B" evidence="11">
    <location>
        <begin position="597"/>
        <end position="639"/>
    </location>
</feature>
<evidence type="ECO:0000256" key="4">
    <source>
        <dbReference type="ARBA" id="ARBA00022729"/>
    </source>
</evidence>
<dbReference type="PROSITE" id="PS01186">
    <property type="entry name" value="EGF_2"/>
    <property type="match status" value="1"/>
</dbReference>
<feature type="repeat" description="LDL-receptor class B" evidence="11">
    <location>
        <begin position="385"/>
        <end position="427"/>
    </location>
</feature>
<dbReference type="PANTHER" id="PTHR46513">
    <property type="entry name" value="VITELLOGENIN RECEPTOR-LIKE PROTEIN-RELATED-RELATED"/>
    <property type="match status" value="1"/>
</dbReference>
<feature type="compositionally biased region" description="Polar residues" evidence="12">
    <location>
        <begin position="34"/>
        <end position="81"/>
    </location>
</feature>
<comment type="caution">
    <text evidence="10">Lacks conserved residue(s) required for the propagation of feature annotation.</text>
</comment>
<evidence type="ECO:0000256" key="2">
    <source>
        <dbReference type="ARBA" id="ARBA00022536"/>
    </source>
</evidence>
<dbReference type="Gene3D" id="2.120.10.30">
    <property type="entry name" value="TolB, C-terminal domain"/>
    <property type="match status" value="5"/>
</dbReference>
<dbReference type="SUPFAM" id="SSF57196">
    <property type="entry name" value="EGF/Laminin"/>
    <property type="match status" value="1"/>
</dbReference>
<evidence type="ECO:0000256" key="6">
    <source>
        <dbReference type="ARBA" id="ARBA00023136"/>
    </source>
</evidence>
<keyword evidence="3" id="KW-0254">Endocytosis</keyword>
<dbReference type="Pfam" id="PF14670">
    <property type="entry name" value="FXa_inhibition"/>
    <property type="match status" value="2"/>
</dbReference>
<dbReference type="SMART" id="SM00135">
    <property type="entry name" value="LY"/>
    <property type="match status" value="20"/>
</dbReference>
<keyword evidence="7 10" id="KW-1015">Disulfide bond</keyword>
<feature type="region of interest" description="Disordered" evidence="12">
    <location>
        <begin position="34"/>
        <end position="84"/>
    </location>
</feature>
<dbReference type="PROSITE" id="PS50068">
    <property type="entry name" value="LDLRA_2"/>
    <property type="match status" value="3"/>
</dbReference>
<dbReference type="InterPro" id="IPR002172">
    <property type="entry name" value="LDrepeatLR_classA_rpt"/>
</dbReference>
<feature type="repeat" description="LDL-receptor class B" evidence="11">
    <location>
        <begin position="1312"/>
        <end position="1354"/>
    </location>
</feature>
<dbReference type="GO" id="GO:0016020">
    <property type="term" value="C:membrane"/>
    <property type="evidence" value="ECO:0007669"/>
    <property type="project" value="UniProtKB-SubCell"/>
</dbReference>
<dbReference type="FunFam" id="2.120.10.30:FF:000001">
    <property type="entry name" value="Low-density lipoprotein receptor-related protein 6"/>
    <property type="match status" value="1"/>
</dbReference>
<dbReference type="EMBL" id="OC317578">
    <property type="protein sequence ID" value="CAD7397773.1"/>
    <property type="molecule type" value="Genomic_DNA"/>
</dbReference>
<feature type="region of interest" description="Disordered" evidence="12">
    <location>
        <begin position="2209"/>
        <end position="2238"/>
    </location>
</feature>
<evidence type="ECO:0000256" key="5">
    <source>
        <dbReference type="ARBA" id="ARBA00022737"/>
    </source>
</evidence>
<dbReference type="Pfam" id="PF00058">
    <property type="entry name" value="Ldl_recept_b"/>
    <property type="match status" value="11"/>
</dbReference>